<evidence type="ECO:0000259" key="4">
    <source>
        <dbReference type="PROSITE" id="PS50977"/>
    </source>
</evidence>
<dbReference type="RefSeq" id="WP_123640284.1">
    <property type="nucleotide sequence ID" value="NZ_ML119081.1"/>
</dbReference>
<feature type="DNA-binding region" description="H-T-H motif" evidence="2">
    <location>
        <begin position="43"/>
        <end position="62"/>
    </location>
</feature>
<accession>A0A3N2R947</accession>
<dbReference type="AlphaFoldDB" id="A0A3N2R947"/>
<dbReference type="InterPro" id="IPR009057">
    <property type="entry name" value="Homeodomain-like_sf"/>
</dbReference>
<dbReference type="EMBL" id="RDRB01000001">
    <property type="protein sequence ID" value="ROU03933.1"/>
    <property type="molecule type" value="Genomic_DNA"/>
</dbReference>
<dbReference type="Pfam" id="PF00440">
    <property type="entry name" value="TetR_N"/>
    <property type="match status" value="1"/>
</dbReference>
<sequence>MPDDKSPDGTEGARRKRLPSSERREEFIAKAVEFFAEEGFESSTRGLARRLGVTQPLLYRYFPSKDDLISEVYDAVYVGRWRPEFERLIADRSRPLEDRLNAFYGVYTEVIFNREWMRIYLFSGLKGVDINRRYMGLVRRRILEPIVAEARAEEGLPERPATDAEIEFAWVMHGGIFYYGVRDLIYESAVSADKTEVIGDAVAALLFGLRRRFGMEDRKAPGGPGRGPACG</sequence>
<comment type="caution">
    <text evidence="5">The sequence shown here is derived from an EMBL/GenBank/DDBJ whole genome shotgun (WGS) entry which is preliminary data.</text>
</comment>
<keyword evidence="6" id="KW-1185">Reference proteome</keyword>
<evidence type="ECO:0000256" key="3">
    <source>
        <dbReference type="SAM" id="MobiDB-lite"/>
    </source>
</evidence>
<evidence type="ECO:0000313" key="6">
    <source>
        <dbReference type="Proteomes" id="UP000268016"/>
    </source>
</evidence>
<proteinExistence type="predicted"/>
<evidence type="ECO:0000313" key="5">
    <source>
        <dbReference type="EMBL" id="ROU03933.1"/>
    </source>
</evidence>
<dbReference type="PROSITE" id="PS01081">
    <property type="entry name" value="HTH_TETR_1"/>
    <property type="match status" value="1"/>
</dbReference>
<feature type="domain" description="HTH tetR-type" evidence="4">
    <location>
        <begin position="21"/>
        <end position="80"/>
    </location>
</feature>
<gene>
    <name evidence="5" type="ORF">EAT49_00550</name>
</gene>
<dbReference type="InterPro" id="IPR001647">
    <property type="entry name" value="HTH_TetR"/>
</dbReference>
<dbReference type="PANTHER" id="PTHR30055:SF181">
    <property type="entry name" value="BLR6905 PROTEIN"/>
    <property type="match status" value="1"/>
</dbReference>
<evidence type="ECO:0000256" key="1">
    <source>
        <dbReference type="ARBA" id="ARBA00023125"/>
    </source>
</evidence>
<evidence type="ECO:0000256" key="2">
    <source>
        <dbReference type="PROSITE-ProRule" id="PRU00335"/>
    </source>
</evidence>
<protein>
    <submittedName>
        <fullName evidence="5">TetR/AcrR family transcriptional regulator</fullName>
    </submittedName>
</protein>
<dbReference type="PROSITE" id="PS50977">
    <property type="entry name" value="HTH_TETR_2"/>
    <property type="match status" value="1"/>
</dbReference>
<dbReference type="InterPro" id="IPR023772">
    <property type="entry name" value="DNA-bd_HTH_TetR-type_CS"/>
</dbReference>
<name>A0A3N2R947_9RHOB</name>
<dbReference type="SUPFAM" id="SSF46689">
    <property type="entry name" value="Homeodomain-like"/>
    <property type="match status" value="1"/>
</dbReference>
<dbReference type="GO" id="GO:0000976">
    <property type="term" value="F:transcription cis-regulatory region binding"/>
    <property type="evidence" value="ECO:0007669"/>
    <property type="project" value="TreeGrafter"/>
</dbReference>
<dbReference type="Gene3D" id="1.10.357.10">
    <property type="entry name" value="Tetracycline Repressor, domain 2"/>
    <property type="match status" value="1"/>
</dbReference>
<keyword evidence="1 2" id="KW-0238">DNA-binding</keyword>
<feature type="region of interest" description="Disordered" evidence="3">
    <location>
        <begin position="1"/>
        <end position="21"/>
    </location>
</feature>
<dbReference type="InterPro" id="IPR050109">
    <property type="entry name" value="HTH-type_TetR-like_transc_reg"/>
</dbReference>
<organism evidence="5 6">
    <name type="scientific">Histidinibacterium lentulum</name>
    <dbReference type="NCBI Taxonomy" id="2480588"/>
    <lineage>
        <taxon>Bacteria</taxon>
        <taxon>Pseudomonadati</taxon>
        <taxon>Pseudomonadota</taxon>
        <taxon>Alphaproteobacteria</taxon>
        <taxon>Rhodobacterales</taxon>
        <taxon>Paracoccaceae</taxon>
        <taxon>Histidinibacterium</taxon>
    </lineage>
</organism>
<dbReference type="OrthoDB" id="7465645at2"/>
<dbReference type="GO" id="GO:0003700">
    <property type="term" value="F:DNA-binding transcription factor activity"/>
    <property type="evidence" value="ECO:0007669"/>
    <property type="project" value="TreeGrafter"/>
</dbReference>
<dbReference type="PANTHER" id="PTHR30055">
    <property type="entry name" value="HTH-TYPE TRANSCRIPTIONAL REGULATOR RUTR"/>
    <property type="match status" value="1"/>
</dbReference>
<dbReference type="Proteomes" id="UP000268016">
    <property type="component" value="Unassembled WGS sequence"/>
</dbReference>
<dbReference type="PRINTS" id="PR00455">
    <property type="entry name" value="HTHTETR"/>
</dbReference>
<reference evidence="5 6" key="1">
    <citation type="submission" date="2018-10" db="EMBL/GenBank/DDBJ databases">
        <title>Histidinibacterium lentulum gen. nov., sp. nov., a marine bacterium from the culture broth of Picochlorum sp. 122.</title>
        <authorList>
            <person name="Wang G."/>
        </authorList>
    </citation>
    <scope>NUCLEOTIDE SEQUENCE [LARGE SCALE GENOMIC DNA]</scope>
    <source>
        <strain evidence="5 6">B17</strain>
    </source>
</reference>